<gene>
    <name evidence="6" type="ORF">J5A65_13530</name>
</gene>
<dbReference type="Pfam" id="PF02518">
    <property type="entry name" value="HATPase_c"/>
    <property type="match status" value="1"/>
</dbReference>
<keyword evidence="1" id="KW-0808">Transferase</keyword>
<feature type="transmembrane region" description="Helical" evidence="4">
    <location>
        <begin position="66"/>
        <end position="86"/>
    </location>
</feature>
<proteinExistence type="predicted"/>
<feature type="domain" description="Histidine kinase/HSP90-like ATPase" evidence="5">
    <location>
        <begin position="279"/>
        <end position="364"/>
    </location>
</feature>
<dbReference type="EMBL" id="CP072384">
    <property type="protein sequence ID" value="QUC07916.1"/>
    <property type="molecule type" value="Genomic_DNA"/>
</dbReference>
<feature type="transmembrane region" description="Helical" evidence="4">
    <location>
        <begin position="42"/>
        <end position="61"/>
    </location>
</feature>
<accession>A0ABX7Y506</accession>
<keyword evidence="4" id="KW-1133">Transmembrane helix</keyword>
<dbReference type="InterPro" id="IPR036890">
    <property type="entry name" value="HATPase_C_sf"/>
</dbReference>
<evidence type="ECO:0000259" key="5">
    <source>
        <dbReference type="Pfam" id="PF02518"/>
    </source>
</evidence>
<feature type="transmembrane region" description="Helical" evidence="4">
    <location>
        <begin position="380"/>
        <end position="398"/>
    </location>
</feature>
<dbReference type="RefSeq" id="WP_212323164.1">
    <property type="nucleotide sequence ID" value="NZ_AP024463.1"/>
</dbReference>
<dbReference type="Proteomes" id="UP000678513">
    <property type="component" value="Chromosome"/>
</dbReference>
<evidence type="ECO:0000256" key="3">
    <source>
        <dbReference type="ARBA" id="ARBA00023012"/>
    </source>
</evidence>
<sequence>MQFQEPARKMRRLMGFGVGMAAALQGITPIQDMLTSGLPTLAFFGLGLIALAHLMAAFGAFLDLPLAWPVALVNTIGFWLTGAGMWSSEAPVMWHSNLWVWTILIYLLLRRRDGNGPWIFMASGALVPMITLLPRLDWRQQILDINFTLVGICIMTLAYSTMKAQLQDLEDSVADDARRRSVEHRARLLESTRRANIRRVHDTLLHLFQQVASGRGEITREEVLRLGEESRAGLGTSDLDLEASPLLTALEQAVTDVGCPVALRIEDEASLPSKVTRNIAEATREAVRNVAKHVPGGTAQVTARTSSNGCTVVISDWGPGFDPSDVPRSRMGIKEGIHGRMAEVGGHATIHSDIVGGTAVTLTWNPIPHAVRIGPSGRRWLSMIALPSLFGTGLLLTLKDPSPNPVLAWTLFLATAAVVLLTSHVLRRRGLHIHEAILANAWGIGLLVANYAWLSQTAGGRYELWTIGLANALMIMTIPGRQWQEAASLVLANVTASVAGAAGLFGRVPEGTSTGTWGATVITGIVTLVLAVGASSIGKSAHQAQEKRTEEQLAEQLHNERAAEQQAWIAALDRICGPLFTGLYTGTVDPADPAVRVEARHVESRLRDALRLWPGGIHLATALDRLRRSGWGCLLDVEQVEAFEATRFAALLNQLDPAVKGQHLTITRRKGVLVATVAEPGLSETRQAGLAGARILLTDPDFTQFSCEEDQP</sequence>
<keyword evidence="4" id="KW-0812">Transmembrane</keyword>
<feature type="transmembrane region" description="Helical" evidence="4">
    <location>
        <begin position="486"/>
        <end position="505"/>
    </location>
</feature>
<feature type="transmembrane region" description="Helical" evidence="4">
    <location>
        <begin position="142"/>
        <end position="159"/>
    </location>
</feature>
<dbReference type="SUPFAM" id="SSF55874">
    <property type="entry name" value="ATPase domain of HSP90 chaperone/DNA topoisomerase II/histidine kinase"/>
    <property type="match status" value="1"/>
</dbReference>
<dbReference type="InterPro" id="IPR050482">
    <property type="entry name" value="Sensor_HK_TwoCompSys"/>
</dbReference>
<feature type="transmembrane region" description="Helical" evidence="4">
    <location>
        <begin position="92"/>
        <end position="109"/>
    </location>
</feature>
<dbReference type="CDD" id="cd16917">
    <property type="entry name" value="HATPase_UhpB-NarQ-NarX-like"/>
    <property type="match status" value="1"/>
</dbReference>
<dbReference type="InterPro" id="IPR003594">
    <property type="entry name" value="HATPase_dom"/>
</dbReference>
<feature type="transmembrane region" description="Helical" evidence="4">
    <location>
        <begin position="437"/>
        <end position="456"/>
    </location>
</feature>
<dbReference type="Gene3D" id="3.30.565.10">
    <property type="entry name" value="Histidine kinase-like ATPase, C-terminal domain"/>
    <property type="match status" value="1"/>
</dbReference>
<keyword evidence="7" id="KW-1185">Reference proteome</keyword>
<feature type="transmembrane region" description="Helical" evidence="4">
    <location>
        <begin position="517"/>
        <end position="538"/>
    </location>
</feature>
<evidence type="ECO:0000313" key="6">
    <source>
        <dbReference type="EMBL" id="QUC07916.1"/>
    </source>
</evidence>
<keyword evidence="3" id="KW-0902">Two-component regulatory system</keyword>
<dbReference type="PANTHER" id="PTHR24421">
    <property type="entry name" value="NITRATE/NITRITE SENSOR PROTEIN NARX-RELATED"/>
    <property type="match status" value="1"/>
</dbReference>
<organism evidence="6 7">
    <name type="scientific">Arachnia rubra</name>
    <dbReference type="NCBI Taxonomy" id="1547448"/>
    <lineage>
        <taxon>Bacteria</taxon>
        <taxon>Bacillati</taxon>
        <taxon>Actinomycetota</taxon>
        <taxon>Actinomycetes</taxon>
        <taxon>Propionibacteriales</taxon>
        <taxon>Propionibacteriaceae</taxon>
        <taxon>Arachnia</taxon>
    </lineage>
</organism>
<feature type="transmembrane region" description="Helical" evidence="4">
    <location>
        <begin position="12"/>
        <end position="30"/>
    </location>
</feature>
<evidence type="ECO:0000256" key="4">
    <source>
        <dbReference type="SAM" id="Phobius"/>
    </source>
</evidence>
<evidence type="ECO:0000256" key="2">
    <source>
        <dbReference type="ARBA" id="ARBA00022777"/>
    </source>
</evidence>
<feature type="transmembrane region" description="Helical" evidence="4">
    <location>
        <begin position="462"/>
        <end position="479"/>
    </location>
</feature>
<keyword evidence="2" id="KW-0418">Kinase</keyword>
<evidence type="ECO:0000256" key="1">
    <source>
        <dbReference type="ARBA" id="ARBA00022679"/>
    </source>
</evidence>
<evidence type="ECO:0000313" key="7">
    <source>
        <dbReference type="Proteomes" id="UP000678513"/>
    </source>
</evidence>
<reference evidence="6 7" key="1">
    <citation type="submission" date="2021-03" db="EMBL/GenBank/DDBJ databases">
        <title>Human Oral Microbial Genomes.</title>
        <authorList>
            <person name="Johnston C.D."/>
            <person name="Chen T."/>
            <person name="Dewhirst F.E."/>
        </authorList>
    </citation>
    <scope>NUCLEOTIDE SEQUENCE [LARGE SCALE GENOMIC DNA]</scope>
    <source>
        <strain evidence="6 7">DSMZ 100122</strain>
    </source>
</reference>
<name>A0ABX7Y506_9ACTN</name>
<feature type="transmembrane region" description="Helical" evidence="4">
    <location>
        <begin position="404"/>
        <end position="425"/>
    </location>
</feature>
<feature type="transmembrane region" description="Helical" evidence="4">
    <location>
        <begin position="116"/>
        <end position="136"/>
    </location>
</feature>
<keyword evidence="4" id="KW-0472">Membrane</keyword>
<protein>
    <recommendedName>
        <fullName evidence="5">Histidine kinase/HSP90-like ATPase domain-containing protein</fullName>
    </recommendedName>
</protein>